<sequence>MMDLNVFCNSSNISQKVCYNETRVIAIGVPTRKFIHQK</sequence>
<proteinExistence type="predicted"/>
<reference evidence="1 2" key="1">
    <citation type="submission" date="2018-06" db="EMBL/GenBank/DDBJ databases">
        <authorList>
            <consortium name="Pathogen Informatics"/>
            <person name="Doyle S."/>
        </authorList>
    </citation>
    <scope>NUCLEOTIDE SEQUENCE [LARGE SCALE GENOMIC DNA]</scope>
    <source>
        <strain evidence="1 2">NCTC11227</strain>
    </source>
</reference>
<dbReference type="EMBL" id="UGPW01000001">
    <property type="protein sequence ID" value="STY87759.1"/>
    <property type="molecule type" value="Genomic_DNA"/>
</dbReference>
<name>A0A378PS44_9GAMM</name>
<evidence type="ECO:0000313" key="1">
    <source>
        <dbReference type="EMBL" id="STY87759.1"/>
    </source>
</evidence>
<organism evidence="1 2">
    <name type="scientific">Moraxella ovis</name>
    <dbReference type="NCBI Taxonomy" id="29433"/>
    <lineage>
        <taxon>Bacteria</taxon>
        <taxon>Pseudomonadati</taxon>
        <taxon>Pseudomonadota</taxon>
        <taxon>Gammaproteobacteria</taxon>
        <taxon>Moraxellales</taxon>
        <taxon>Moraxellaceae</taxon>
        <taxon>Moraxella</taxon>
    </lineage>
</organism>
<accession>A0A378PS44</accession>
<protein>
    <submittedName>
        <fullName evidence="1">Uncharacterized protein</fullName>
    </submittedName>
</protein>
<dbReference type="Proteomes" id="UP000255102">
    <property type="component" value="Unassembled WGS sequence"/>
</dbReference>
<dbReference type="AlphaFoldDB" id="A0A378PS44"/>
<gene>
    <name evidence="1" type="ORF">NCTC11227_01779</name>
</gene>
<evidence type="ECO:0000313" key="2">
    <source>
        <dbReference type="Proteomes" id="UP000255102"/>
    </source>
</evidence>